<accession>A0A494VUK1</accession>
<gene>
    <name evidence="1" type="ORF">HYN43_021505</name>
</gene>
<evidence type="ECO:0000313" key="1">
    <source>
        <dbReference type="EMBL" id="AYL97711.1"/>
    </source>
</evidence>
<reference evidence="1 2" key="1">
    <citation type="submission" date="2018-10" db="EMBL/GenBank/DDBJ databases">
        <title>Genome sequencing of Mucilaginibacter sp. HYN0043.</title>
        <authorList>
            <person name="Kim M."/>
            <person name="Yi H."/>
        </authorList>
    </citation>
    <scope>NUCLEOTIDE SEQUENCE [LARGE SCALE GENOMIC DNA]</scope>
    <source>
        <strain evidence="1 2">HYN0043</strain>
    </source>
</reference>
<dbReference type="Proteomes" id="UP000270046">
    <property type="component" value="Chromosome"/>
</dbReference>
<dbReference type="AlphaFoldDB" id="A0A494VUK1"/>
<sequence length="147" mass="16998">MSDIDNIDFILTGESFAGIKLNDPLEKVFALLGDEEEKVGVERYGFLHFEQGIRIGYLDNTVDELSILFTPKAKFSYLVRNSLNEEIAINGKTQLHEFIYLLKTKRIKWRCIDDKNMSDLMLEMNGQVLACFDLYTGYLNKIFIGRK</sequence>
<proteinExistence type="predicted"/>
<dbReference type="EMBL" id="CP032869">
    <property type="protein sequence ID" value="AYL97711.1"/>
    <property type="molecule type" value="Genomic_DNA"/>
</dbReference>
<protein>
    <submittedName>
        <fullName evidence="1">Uncharacterized protein</fullName>
    </submittedName>
</protein>
<dbReference type="RefSeq" id="WP_119405998.1">
    <property type="nucleotide sequence ID" value="NZ_CP032869.1"/>
</dbReference>
<dbReference type="OrthoDB" id="120926at117747"/>
<name>A0A494VUK1_9SPHI</name>
<keyword evidence="2" id="KW-1185">Reference proteome</keyword>
<evidence type="ECO:0000313" key="2">
    <source>
        <dbReference type="Proteomes" id="UP000270046"/>
    </source>
</evidence>
<organism evidence="1 2">
    <name type="scientific">Mucilaginibacter celer</name>
    <dbReference type="NCBI Taxonomy" id="2305508"/>
    <lineage>
        <taxon>Bacteria</taxon>
        <taxon>Pseudomonadati</taxon>
        <taxon>Bacteroidota</taxon>
        <taxon>Sphingobacteriia</taxon>
        <taxon>Sphingobacteriales</taxon>
        <taxon>Sphingobacteriaceae</taxon>
        <taxon>Mucilaginibacter</taxon>
    </lineage>
</organism>
<dbReference type="KEGG" id="muh:HYN43_021505"/>